<reference evidence="3" key="1">
    <citation type="submission" date="2017-10" db="EMBL/GenBank/DDBJ databases">
        <title>Rapid genome shrinkage in a self-fertile nematode reveals novel sperm competition proteins.</title>
        <authorList>
            <person name="Yin D."/>
            <person name="Schwarz E.M."/>
            <person name="Thomas C.G."/>
            <person name="Felde R.L."/>
            <person name="Korf I.F."/>
            <person name="Cutter A.D."/>
            <person name="Schartner C.M."/>
            <person name="Ralston E.J."/>
            <person name="Meyer B.J."/>
            <person name="Haag E.S."/>
        </authorList>
    </citation>
    <scope>NUCLEOTIDE SEQUENCE [LARGE SCALE GENOMIC DNA]</scope>
    <source>
        <strain evidence="3">JU1422</strain>
    </source>
</reference>
<dbReference type="GO" id="GO:0000387">
    <property type="term" value="P:spliceosomal snRNP assembly"/>
    <property type="evidence" value="ECO:0007669"/>
    <property type="project" value="InterPro"/>
</dbReference>
<name>A0A2G5UFJ7_9PELO</name>
<dbReference type="OrthoDB" id="5989213at2759"/>
<dbReference type="PANTHER" id="PTHR16238:SF7">
    <property type="entry name" value="GEM-ASSOCIATED PROTEIN 8"/>
    <property type="match status" value="1"/>
</dbReference>
<dbReference type="AlphaFoldDB" id="A0A2G5UFJ7"/>
<sequence length="148" mass="18194">MNSFLQNNEWAQDPSFNHFWMHYDMSQRWLQQHMKATRQLCQENGSTNDDHCQEFQEPEVTERLSRCEIRGEDVEEREEMSEEVKEFFAKTRNHRQELKEKRQAEEKQKNVESKKKGNQEEYVNIEQSELNFWFKKEQAYFQSLFVDE</sequence>
<evidence type="ECO:0000313" key="3">
    <source>
        <dbReference type="Proteomes" id="UP000230233"/>
    </source>
</evidence>
<dbReference type="InterPro" id="IPR034754">
    <property type="entry name" value="GEMIN8"/>
</dbReference>
<proteinExistence type="predicted"/>
<dbReference type="PANTHER" id="PTHR16238">
    <property type="entry name" value="GEM-ASSOCIATED PROTEIN 8"/>
    <property type="match status" value="1"/>
</dbReference>
<gene>
    <name evidence="2" type="primary">Cni-F10E9.5</name>
    <name evidence="2" type="synonym">Cnig_chr_III.g10366</name>
    <name evidence="2" type="ORF">B9Z55_010366</name>
</gene>
<evidence type="ECO:0000313" key="2">
    <source>
        <dbReference type="EMBL" id="PIC38318.1"/>
    </source>
</evidence>
<comment type="caution">
    <text evidence="2">The sequence shown here is derived from an EMBL/GenBank/DDBJ whole genome shotgun (WGS) entry which is preliminary data.</text>
</comment>
<feature type="region of interest" description="Disordered" evidence="1">
    <location>
        <begin position="88"/>
        <end position="119"/>
    </location>
</feature>
<evidence type="ECO:0008006" key="4">
    <source>
        <dbReference type="Google" id="ProtNLM"/>
    </source>
</evidence>
<keyword evidence="3" id="KW-1185">Reference proteome</keyword>
<dbReference type="GO" id="GO:0032797">
    <property type="term" value="C:SMN complex"/>
    <property type="evidence" value="ECO:0007669"/>
    <property type="project" value="InterPro"/>
</dbReference>
<evidence type="ECO:0000256" key="1">
    <source>
        <dbReference type="SAM" id="MobiDB-lite"/>
    </source>
</evidence>
<dbReference type="EMBL" id="PDUG01000003">
    <property type="protein sequence ID" value="PIC38318.1"/>
    <property type="molecule type" value="Genomic_DNA"/>
</dbReference>
<accession>A0A2G5UFJ7</accession>
<dbReference type="Proteomes" id="UP000230233">
    <property type="component" value="Chromosome III"/>
</dbReference>
<organism evidence="2 3">
    <name type="scientific">Caenorhabditis nigoni</name>
    <dbReference type="NCBI Taxonomy" id="1611254"/>
    <lineage>
        <taxon>Eukaryota</taxon>
        <taxon>Metazoa</taxon>
        <taxon>Ecdysozoa</taxon>
        <taxon>Nematoda</taxon>
        <taxon>Chromadorea</taxon>
        <taxon>Rhabditida</taxon>
        <taxon>Rhabditina</taxon>
        <taxon>Rhabditomorpha</taxon>
        <taxon>Rhabditoidea</taxon>
        <taxon>Rhabditidae</taxon>
        <taxon>Peloderinae</taxon>
        <taxon>Caenorhabditis</taxon>
    </lineage>
</organism>
<protein>
    <recommendedName>
        <fullName evidence="4">Gem-associated protein 8</fullName>
    </recommendedName>
</protein>